<dbReference type="InterPro" id="IPR004524">
    <property type="entry name" value="Asp-tRNA-ligase_1"/>
</dbReference>
<dbReference type="Pfam" id="PF01336">
    <property type="entry name" value="tRNA_anti-codon"/>
    <property type="match status" value="1"/>
</dbReference>
<dbReference type="EMBL" id="JAQQBR010000004">
    <property type="protein sequence ID" value="KAK0179150.1"/>
    <property type="molecule type" value="Genomic_DNA"/>
</dbReference>
<dbReference type="SUPFAM" id="SSF55681">
    <property type="entry name" value="Class II aaRS and biotin synthetases"/>
    <property type="match status" value="1"/>
</dbReference>
<reference evidence="8" key="1">
    <citation type="journal article" date="2023" name="bioRxiv">
        <title>Scaffold-level genome assemblies of two parasitoid biocontrol wasps reveal the parthenogenesis mechanism and an associated novel virus.</title>
        <authorList>
            <person name="Inwood S."/>
            <person name="Skelly J."/>
            <person name="Guhlin J."/>
            <person name="Harrop T."/>
            <person name="Goldson S."/>
            <person name="Dearden P."/>
        </authorList>
    </citation>
    <scope>NUCLEOTIDE SEQUENCE</scope>
    <source>
        <strain evidence="8">Lincoln</strain>
        <tissue evidence="8">Whole body</tissue>
    </source>
</reference>
<evidence type="ECO:0000256" key="5">
    <source>
        <dbReference type="ARBA" id="ARBA00022917"/>
    </source>
</evidence>
<dbReference type="PROSITE" id="PS50862">
    <property type="entry name" value="AA_TRNA_LIGASE_II"/>
    <property type="match status" value="1"/>
</dbReference>
<dbReference type="Proteomes" id="UP001168972">
    <property type="component" value="Unassembled WGS sequence"/>
</dbReference>
<accession>A0AA39G128</accession>
<evidence type="ECO:0000256" key="1">
    <source>
        <dbReference type="ARBA" id="ARBA00006303"/>
    </source>
</evidence>
<evidence type="ECO:0000256" key="4">
    <source>
        <dbReference type="ARBA" id="ARBA00022840"/>
    </source>
</evidence>
<dbReference type="InterPro" id="IPR012340">
    <property type="entry name" value="NA-bd_OB-fold"/>
</dbReference>
<name>A0AA39G128_MICHY</name>
<evidence type="ECO:0000313" key="8">
    <source>
        <dbReference type="EMBL" id="KAK0179150.1"/>
    </source>
</evidence>
<keyword evidence="3" id="KW-0547">Nucleotide-binding</keyword>
<dbReference type="Gene3D" id="2.40.50.140">
    <property type="entry name" value="Nucleic acid-binding proteins"/>
    <property type="match status" value="1"/>
</dbReference>
<sequence>MLAKSRILFFQRCSRAIANDFYLTGKNSKSVINDSKCLVAHYSQNPLQITKKNVEETLPVNKYVHRSHTCGELGINNIGEIVQLCGWMEYQRMGKFITLRDSYGTTQLIIPDDKHALIKEIERLNYESILSVIGKVIARPSGQENHSMTTGSIEILVDDFEILNDAVSQLPFYNRQHNVPKEALQMQYRYLALRFPTMQRNLRIRSQFIHKMRSYLINHCGFVDVETPTLFRRTPGGAQEFIVPTKHPGKFYSLVQSPQQFKQLLMIGGIDRYFQIARCYRDETGRPDRQPEFTQLDIEMSFTDTEGMINLVEGLLEHSWPKELGRLKLPIQRLKYDDVMEMYGTDQPDLRIPYRIFNVTESYADVSHNDDSMSVYALSVPDGSEFLTKSVKDQLSNMGKKYFTRAKLFQFKAGNDTIITKFQQVGINMPMISRKLKLKEKDALFVAFGEKNDARTLIGKIRTEFVNIMESQNRKIRSPDYKFAWITDFPLFEKGENEGELKSTHHPFTAIHPEDIEYLKTDPLKMRGLHYDLVLNGSEIAGGSIRIHNAILQEKILNMLNIDKSEMKHLLEALASGAPPHGGIAFGMDRLISIICNSSSIRNVIAFPKTMEGRDLMSGAPADISEEEYKMYHLNAMNNTKNNKK</sequence>
<dbReference type="HAMAP" id="MF_00044">
    <property type="entry name" value="Asp_tRNA_synth_type1"/>
    <property type="match status" value="1"/>
</dbReference>
<dbReference type="CDD" id="cd04317">
    <property type="entry name" value="EcAspRS_like_N"/>
    <property type="match status" value="1"/>
</dbReference>
<keyword evidence="6" id="KW-0030">Aminoacyl-tRNA synthetase</keyword>
<dbReference type="AlphaFoldDB" id="A0AA39G128"/>
<keyword evidence="9" id="KW-1185">Reference proteome</keyword>
<proteinExistence type="inferred from homology"/>
<dbReference type="Pfam" id="PF00152">
    <property type="entry name" value="tRNA-synt_2"/>
    <property type="match status" value="1"/>
</dbReference>
<dbReference type="PRINTS" id="PR01042">
    <property type="entry name" value="TRNASYNTHASP"/>
</dbReference>
<dbReference type="SUPFAM" id="SSF55261">
    <property type="entry name" value="GAD domain-like"/>
    <property type="match status" value="1"/>
</dbReference>
<keyword evidence="2" id="KW-0436">Ligase</keyword>
<comment type="caution">
    <text evidence="8">The sequence shown here is derived from an EMBL/GenBank/DDBJ whole genome shotgun (WGS) entry which is preliminary data.</text>
</comment>
<dbReference type="InterPro" id="IPR004115">
    <property type="entry name" value="GAD-like_sf"/>
</dbReference>
<dbReference type="NCBIfam" id="NF001750">
    <property type="entry name" value="PRK00476.1"/>
    <property type="match status" value="1"/>
</dbReference>
<dbReference type="GO" id="GO:0006422">
    <property type="term" value="P:aspartyl-tRNA aminoacylation"/>
    <property type="evidence" value="ECO:0007669"/>
    <property type="project" value="TreeGrafter"/>
</dbReference>
<evidence type="ECO:0000256" key="6">
    <source>
        <dbReference type="ARBA" id="ARBA00023146"/>
    </source>
</evidence>
<dbReference type="InterPro" id="IPR006195">
    <property type="entry name" value="aa-tRNA-synth_II"/>
</dbReference>
<dbReference type="GO" id="GO:0004815">
    <property type="term" value="F:aspartate-tRNA ligase activity"/>
    <property type="evidence" value="ECO:0007669"/>
    <property type="project" value="TreeGrafter"/>
</dbReference>
<dbReference type="InterPro" id="IPR004365">
    <property type="entry name" value="NA-bd_OB_tRNA"/>
</dbReference>
<dbReference type="GO" id="GO:0005524">
    <property type="term" value="F:ATP binding"/>
    <property type="evidence" value="ECO:0007669"/>
    <property type="project" value="UniProtKB-KW"/>
</dbReference>
<dbReference type="InterPro" id="IPR002312">
    <property type="entry name" value="Asp/Asn-tRNA-synth_IIb"/>
</dbReference>
<reference evidence="8" key="2">
    <citation type="submission" date="2023-03" db="EMBL/GenBank/DDBJ databases">
        <authorList>
            <person name="Inwood S.N."/>
            <person name="Skelly J.G."/>
            <person name="Guhlin J."/>
            <person name="Harrop T.W.R."/>
            <person name="Goldson S.G."/>
            <person name="Dearden P.K."/>
        </authorList>
    </citation>
    <scope>NUCLEOTIDE SEQUENCE</scope>
    <source>
        <strain evidence="8">Lincoln</strain>
        <tissue evidence="8">Whole body</tissue>
    </source>
</reference>
<dbReference type="GO" id="GO:0003676">
    <property type="term" value="F:nucleic acid binding"/>
    <property type="evidence" value="ECO:0007669"/>
    <property type="project" value="InterPro"/>
</dbReference>
<evidence type="ECO:0000256" key="3">
    <source>
        <dbReference type="ARBA" id="ARBA00022741"/>
    </source>
</evidence>
<dbReference type="PANTHER" id="PTHR22594">
    <property type="entry name" value="ASPARTYL/LYSYL-TRNA SYNTHETASE"/>
    <property type="match status" value="1"/>
</dbReference>
<organism evidence="8 9">
    <name type="scientific">Microctonus hyperodae</name>
    <name type="common">Parasitoid wasp</name>
    <dbReference type="NCBI Taxonomy" id="165561"/>
    <lineage>
        <taxon>Eukaryota</taxon>
        <taxon>Metazoa</taxon>
        <taxon>Ecdysozoa</taxon>
        <taxon>Arthropoda</taxon>
        <taxon>Hexapoda</taxon>
        <taxon>Insecta</taxon>
        <taxon>Pterygota</taxon>
        <taxon>Neoptera</taxon>
        <taxon>Endopterygota</taxon>
        <taxon>Hymenoptera</taxon>
        <taxon>Apocrita</taxon>
        <taxon>Ichneumonoidea</taxon>
        <taxon>Braconidae</taxon>
        <taxon>Euphorinae</taxon>
        <taxon>Microctonus</taxon>
    </lineage>
</organism>
<dbReference type="GO" id="GO:0005739">
    <property type="term" value="C:mitochondrion"/>
    <property type="evidence" value="ECO:0007669"/>
    <property type="project" value="TreeGrafter"/>
</dbReference>
<dbReference type="InterPro" id="IPR047089">
    <property type="entry name" value="Asp-tRNA-ligase_1_N"/>
</dbReference>
<dbReference type="Gene3D" id="3.30.930.10">
    <property type="entry name" value="Bira Bifunctional Protein, Domain 2"/>
    <property type="match status" value="1"/>
</dbReference>
<dbReference type="NCBIfam" id="TIGR00459">
    <property type="entry name" value="aspS_bact"/>
    <property type="match status" value="1"/>
</dbReference>
<gene>
    <name evidence="8" type="ORF">PV327_007969</name>
</gene>
<feature type="domain" description="Aminoacyl-transfer RNA synthetases class-II family profile" evidence="7">
    <location>
        <begin position="202"/>
        <end position="608"/>
    </location>
</feature>
<dbReference type="InterPro" id="IPR004364">
    <property type="entry name" value="Aa-tRNA-synt_II"/>
</dbReference>
<keyword evidence="4" id="KW-0067">ATP-binding</keyword>
<dbReference type="InterPro" id="IPR045864">
    <property type="entry name" value="aa-tRNA-synth_II/BPL/LPL"/>
</dbReference>
<evidence type="ECO:0000256" key="2">
    <source>
        <dbReference type="ARBA" id="ARBA00022598"/>
    </source>
</evidence>
<dbReference type="Gene3D" id="3.30.1360.30">
    <property type="entry name" value="GAD-like domain"/>
    <property type="match status" value="1"/>
</dbReference>
<evidence type="ECO:0000313" key="9">
    <source>
        <dbReference type="Proteomes" id="UP001168972"/>
    </source>
</evidence>
<comment type="similarity">
    <text evidence="1">Belongs to the class-II aminoacyl-tRNA synthetase family. Type 1 subfamily.</text>
</comment>
<keyword evidence="5" id="KW-0648">Protein biosynthesis</keyword>
<dbReference type="PANTHER" id="PTHR22594:SF5">
    <property type="entry name" value="ASPARTATE--TRNA LIGASE, MITOCHONDRIAL"/>
    <property type="match status" value="1"/>
</dbReference>
<evidence type="ECO:0000259" key="7">
    <source>
        <dbReference type="PROSITE" id="PS50862"/>
    </source>
</evidence>
<protein>
    <recommendedName>
        <fullName evidence="7">Aminoacyl-transfer RNA synthetases class-II family profile domain-containing protein</fullName>
    </recommendedName>
</protein>
<dbReference type="SUPFAM" id="SSF50249">
    <property type="entry name" value="Nucleic acid-binding proteins"/>
    <property type="match status" value="1"/>
</dbReference>